<sequence>MAAVKQWSNLPAAAPGQGEPLAAHAEFEDLCTMIEEQTYGHTALVQTPYGTRPLVYADSTASGRSLEAIEGYLQSHVMPMYSNTHTTSSACGLQTMQLVEEARQIIKDALRATDEDAVIFAGSGSTGAIKKCAEILGLGLFATSAQGQYLCTFPGCHRRFHDEAAVTLHARTHGDGDFAARSWRKAHGETNADRIQRQTQPLVLVGPMEHHSNYCIWKESGAQVLEVPPGPDHRIDAAILAQLLAQHAPHRTVVAAFSAASNVTGLEEDVSAITRLVHQHHAIAVWDCAASAPHARVDLNPTDPASRPDAVFISPHKFPGGPDTPGLLCIKKKLLSNAVPSTPAGGTVFYVSGHQHRYMENSEEREEGGTPNILGNIRCGLVFRLQKALGVERIAAREQAMMSTIMNRLAAVPNLCVAGGDTPQRLPGLRLLLASDGSGRVMQILSFGIRHPRDHGRFLHWNFASALLNDLFGVQARGGCLCAGPYAHRLLGISPEDAVQLENALLDKREVLRPGFVRVSFSFHWPEAKLDYVLQAIEFVARHGYLFLDDYLFYVDTGEYRHRAFRNKSPHRMWLSEAVFGSAGLSAPVPPHARVEAKSLSTPQEALAAAQQLAQERQTATNSTATDAEAILGLPEGLRRLVWFQAQVSPAASLSSRTAGQAGTGDKSLQLLADAAPLDAAAWNQSTAPLSEPTEANLDAAPEAAAALDGEDGPVLACPLVLMRGRLAPPPSALPLPAEEDEGEENDEDDGDADEPTHATMSQAGGNMAGTETADDVLFDTSALGGESDGEEEEAAPAAGPTFHRLALKPKVPKSLLRTVGEAIRDYDMIQEGDRILVGLSGGKDSLSLLHCLLALQRKAPVRFEVGAVTMNPNFPGFDPRPLIPYLKALGVPYFFESQDLLAQAQDTQPSSICSWCARMKRGILYSCLRREGYNVLALGQHLDDLAESFVMSSFHNGRLRTMKAHYCNGKGDVRIIRPLVYTRERQTRTFAAESHLPVIQDNCPACFEEPKERYRVKTLLANQEHLYPSLFRILLRSMRPLMRDHTLPACVSASKLEEINARDGELVYHGQRPTEEEEGDE</sequence>
<dbReference type="RefSeq" id="XP_001746783.1">
    <property type="nucleotide sequence ID" value="XM_001746731.1"/>
</dbReference>
<dbReference type="InterPro" id="IPR014729">
    <property type="entry name" value="Rossmann-like_a/b/a_fold"/>
</dbReference>
<dbReference type="OMA" id="CACAGRY"/>
<proteinExistence type="predicted"/>
<dbReference type="SUPFAM" id="SSF52402">
    <property type="entry name" value="Adenine nucleotide alpha hydrolases-like"/>
    <property type="match status" value="1"/>
</dbReference>
<reference evidence="4 5" key="1">
    <citation type="journal article" date="2008" name="Nature">
        <title>The genome of the choanoflagellate Monosiga brevicollis and the origin of metazoans.</title>
        <authorList>
            <consortium name="JGI Sequencing"/>
            <person name="King N."/>
            <person name="Westbrook M.J."/>
            <person name="Young S.L."/>
            <person name="Kuo A."/>
            <person name="Abedin M."/>
            <person name="Chapman J."/>
            <person name="Fairclough S."/>
            <person name="Hellsten U."/>
            <person name="Isogai Y."/>
            <person name="Letunic I."/>
            <person name="Marr M."/>
            <person name="Pincus D."/>
            <person name="Putnam N."/>
            <person name="Rokas A."/>
            <person name="Wright K.J."/>
            <person name="Zuzow R."/>
            <person name="Dirks W."/>
            <person name="Good M."/>
            <person name="Goodstein D."/>
            <person name="Lemons D."/>
            <person name="Li W."/>
            <person name="Lyons J.B."/>
            <person name="Morris A."/>
            <person name="Nichols S."/>
            <person name="Richter D.J."/>
            <person name="Salamov A."/>
            <person name="Bork P."/>
            <person name="Lim W.A."/>
            <person name="Manning G."/>
            <person name="Miller W.T."/>
            <person name="McGinnis W."/>
            <person name="Shapiro H."/>
            <person name="Tjian R."/>
            <person name="Grigoriev I.V."/>
            <person name="Rokhsar D."/>
        </authorList>
    </citation>
    <scope>NUCLEOTIDE SEQUENCE [LARGE SCALE GENOMIC DNA]</scope>
    <source>
        <strain evidence="5">MX1 / ATCC 50154</strain>
    </source>
</reference>
<feature type="domain" description="C2H2-type" evidence="3">
    <location>
        <begin position="149"/>
        <end position="173"/>
    </location>
</feature>
<dbReference type="KEGG" id="mbr:MONBRDRAFT_37503"/>
<dbReference type="EMBL" id="CH991555">
    <property type="protein sequence ID" value="EDQ88190.1"/>
    <property type="molecule type" value="Genomic_DNA"/>
</dbReference>
<dbReference type="AlphaFoldDB" id="A9V248"/>
<dbReference type="PANTHER" id="PTHR43686:SF1">
    <property type="entry name" value="AMINOTRAN_5 DOMAIN-CONTAINING PROTEIN"/>
    <property type="match status" value="1"/>
</dbReference>
<organism evidence="4 5">
    <name type="scientific">Monosiga brevicollis</name>
    <name type="common">Choanoflagellate</name>
    <dbReference type="NCBI Taxonomy" id="81824"/>
    <lineage>
        <taxon>Eukaryota</taxon>
        <taxon>Choanoflagellata</taxon>
        <taxon>Craspedida</taxon>
        <taxon>Salpingoecidae</taxon>
        <taxon>Monosiga</taxon>
    </lineage>
</organism>
<dbReference type="Proteomes" id="UP000001357">
    <property type="component" value="Unassembled WGS sequence"/>
</dbReference>
<protein>
    <recommendedName>
        <fullName evidence="3">C2H2-type domain-containing protein</fullName>
    </recommendedName>
</protein>
<dbReference type="eggNOG" id="KOG2840">
    <property type="taxonomic scope" value="Eukaryota"/>
</dbReference>
<evidence type="ECO:0000256" key="2">
    <source>
        <dbReference type="SAM" id="MobiDB-lite"/>
    </source>
</evidence>
<dbReference type="Pfam" id="PF00266">
    <property type="entry name" value="Aminotran_5"/>
    <property type="match status" value="2"/>
</dbReference>
<dbReference type="Gene3D" id="3.40.50.620">
    <property type="entry name" value="HUPs"/>
    <property type="match status" value="1"/>
</dbReference>
<dbReference type="GO" id="GO:0008270">
    <property type="term" value="F:zinc ion binding"/>
    <property type="evidence" value="ECO:0007669"/>
    <property type="project" value="UniProtKB-KW"/>
</dbReference>
<dbReference type="PROSITE" id="PS50157">
    <property type="entry name" value="ZINC_FINGER_C2H2_2"/>
    <property type="match status" value="1"/>
</dbReference>
<dbReference type="Pfam" id="PF01171">
    <property type="entry name" value="ATP_bind_3"/>
    <property type="match status" value="1"/>
</dbReference>
<dbReference type="PANTHER" id="PTHR43686">
    <property type="entry name" value="SULFURTRANSFERASE-RELATED"/>
    <property type="match status" value="1"/>
</dbReference>
<evidence type="ECO:0000313" key="5">
    <source>
        <dbReference type="Proteomes" id="UP000001357"/>
    </source>
</evidence>
<dbReference type="InterPro" id="IPR013087">
    <property type="entry name" value="Znf_C2H2_type"/>
</dbReference>
<keyword evidence="1" id="KW-0863">Zinc-finger</keyword>
<dbReference type="InterPro" id="IPR015422">
    <property type="entry name" value="PyrdxlP-dep_Trfase_small"/>
</dbReference>
<dbReference type="Gene3D" id="3.40.640.10">
    <property type="entry name" value="Type I PLP-dependent aspartate aminotransferase-like (Major domain)"/>
    <property type="match status" value="1"/>
</dbReference>
<dbReference type="InterPro" id="IPR015421">
    <property type="entry name" value="PyrdxlP-dep_Trfase_major"/>
</dbReference>
<keyword evidence="1" id="KW-0862">Zinc</keyword>
<keyword evidence="1" id="KW-0479">Metal-binding</keyword>
<evidence type="ECO:0000313" key="4">
    <source>
        <dbReference type="EMBL" id="EDQ88190.1"/>
    </source>
</evidence>
<dbReference type="InterPro" id="IPR000192">
    <property type="entry name" value="Aminotrans_V_dom"/>
</dbReference>
<evidence type="ECO:0000259" key="3">
    <source>
        <dbReference type="PROSITE" id="PS50157"/>
    </source>
</evidence>
<dbReference type="PROSITE" id="PS00028">
    <property type="entry name" value="ZINC_FINGER_C2H2_1"/>
    <property type="match status" value="1"/>
</dbReference>
<accession>A9V248</accession>
<feature type="region of interest" description="Disordered" evidence="2">
    <location>
        <begin position="729"/>
        <end position="802"/>
    </location>
</feature>
<dbReference type="InParanoid" id="A9V248"/>
<dbReference type="SUPFAM" id="SSF53383">
    <property type="entry name" value="PLP-dependent transferases"/>
    <property type="match status" value="1"/>
</dbReference>
<dbReference type="GeneID" id="5892226"/>
<dbReference type="InterPro" id="IPR011063">
    <property type="entry name" value="TilS/TtcA_N"/>
</dbReference>
<dbReference type="CDD" id="cd24138">
    <property type="entry name" value="TtcA-like"/>
    <property type="match status" value="1"/>
</dbReference>
<evidence type="ECO:0000256" key="1">
    <source>
        <dbReference type="PROSITE-ProRule" id="PRU00042"/>
    </source>
</evidence>
<keyword evidence="5" id="KW-1185">Reference proteome</keyword>
<dbReference type="InterPro" id="IPR015424">
    <property type="entry name" value="PyrdxlP-dep_Trfase"/>
</dbReference>
<dbReference type="STRING" id="81824.A9V248"/>
<name>A9V248_MONBE</name>
<gene>
    <name evidence="4" type="ORF">MONBRDRAFT_37503</name>
</gene>
<dbReference type="Gene3D" id="3.90.1150.10">
    <property type="entry name" value="Aspartate Aminotransferase, domain 1"/>
    <property type="match status" value="1"/>
</dbReference>
<feature type="compositionally biased region" description="Acidic residues" evidence="2">
    <location>
        <begin position="738"/>
        <end position="754"/>
    </location>
</feature>